<evidence type="ECO:0000313" key="1">
    <source>
        <dbReference type="EMBL" id="OSD04140.1"/>
    </source>
</evidence>
<keyword evidence="2" id="KW-1185">Reference proteome</keyword>
<organism evidence="1 2">
    <name type="scientific">Trametes coccinea (strain BRFM310)</name>
    <name type="common">Pycnoporus coccineus</name>
    <dbReference type="NCBI Taxonomy" id="1353009"/>
    <lineage>
        <taxon>Eukaryota</taxon>
        <taxon>Fungi</taxon>
        <taxon>Dikarya</taxon>
        <taxon>Basidiomycota</taxon>
        <taxon>Agaricomycotina</taxon>
        <taxon>Agaricomycetes</taxon>
        <taxon>Polyporales</taxon>
        <taxon>Polyporaceae</taxon>
        <taxon>Trametes</taxon>
    </lineage>
</organism>
<gene>
    <name evidence="1" type="ORF">PYCCODRAFT_181821</name>
</gene>
<proteinExistence type="predicted"/>
<accession>A0A1Y2ISM1</accession>
<dbReference type="Proteomes" id="UP000193067">
    <property type="component" value="Unassembled WGS sequence"/>
</dbReference>
<sequence>MLRRAIAWHGPYGTKWDTTIFEAWSMISRSPMASRPNALKLRLPWMQMGREVSTRSQGKRARESSYQCRKPRMRQWCTYRTSRRRRLLTSSCECARGSPTKGKRLIARVAQVDRHFSSCSSHPSQPVRQLVRLPAAAVAKPTRRFSRSRICSR</sequence>
<protein>
    <submittedName>
        <fullName evidence="1">Uncharacterized protein</fullName>
    </submittedName>
</protein>
<evidence type="ECO:0000313" key="2">
    <source>
        <dbReference type="Proteomes" id="UP000193067"/>
    </source>
</evidence>
<dbReference type="EMBL" id="KZ084098">
    <property type="protein sequence ID" value="OSD04140.1"/>
    <property type="molecule type" value="Genomic_DNA"/>
</dbReference>
<dbReference type="AlphaFoldDB" id="A0A1Y2ISM1"/>
<name>A0A1Y2ISM1_TRAC3</name>
<reference evidence="1 2" key="1">
    <citation type="journal article" date="2015" name="Biotechnol. Biofuels">
        <title>Enhanced degradation of softwood versus hardwood by the white-rot fungus Pycnoporus coccineus.</title>
        <authorList>
            <person name="Couturier M."/>
            <person name="Navarro D."/>
            <person name="Chevret D."/>
            <person name="Henrissat B."/>
            <person name="Piumi F."/>
            <person name="Ruiz-Duenas F.J."/>
            <person name="Martinez A.T."/>
            <person name="Grigoriev I.V."/>
            <person name="Riley R."/>
            <person name="Lipzen A."/>
            <person name="Berrin J.G."/>
            <person name="Master E.R."/>
            <person name="Rosso M.N."/>
        </authorList>
    </citation>
    <scope>NUCLEOTIDE SEQUENCE [LARGE SCALE GENOMIC DNA]</scope>
    <source>
        <strain evidence="1 2">BRFM310</strain>
    </source>
</reference>